<sequence length="85" mass="9698">MSNHDGSYMLNEVIRTMLDEGIEERIGRDAFIQLVKKIIQIGRHHDCNNGEILEDLEQLKLCYLCLQESDVLIDGVCPTCDKAFS</sequence>
<protein>
    <submittedName>
        <fullName evidence="1">Uncharacterized protein</fullName>
    </submittedName>
</protein>
<dbReference type="EMBL" id="JADPKZ010000019">
    <property type="protein sequence ID" value="MBF8376486.1"/>
    <property type="molecule type" value="Genomic_DNA"/>
</dbReference>
<comment type="caution">
    <text evidence="1">The sequence shown here is derived from an EMBL/GenBank/DDBJ whole genome shotgun (WGS) entry which is preliminary data.</text>
</comment>
<proteinExistence type="predicted"/>
<keyword evidence="2" id="KW-1185">Reference proteome</keyword>
<gene>
    <name evidence="1" type="ORF">IW967_01100</name>
</gene>
<reference evidence="1 2" key="1">
    <citation type="submission" date="2020-11" db="EMBL/GenBank/DDBJ databases">
        <title>Genomic insight of Alicyclobacillus mali FL 18 reveals a new arsenic-resistant strain, with potential in environmental biotechnology.</title>
        <authorList>
            <person name="Fiorentino G."/>
            <person name="Gallo G."/>
            <person name="Aulitto M."/>
        </authorList>
    </citation>
    <scope>NUCLEOTIDE SEQUENCE [LARGE SCALE GENOMIC DNA]</scope>
    <source>
        <strain evidence="1 2">FL 18</strain>
    </source>
</reference>
<evidence type="ECO:0000313" key="1">
    <source>
        <dbReference type="EMBL" id="MBF8376486.1"/>
    </source>
</evidence>
<dbReference type="Proteomes" id="UP000642910">
    <property type="component" value="Unassembled WGS sequence"/>
</dbReference>
<organism evidence="1 2">
    <name type="scientific">Alicyclobacillus mali</name>
    <name type="common">ex Roth et al. 2021</name>
    <dbReference type="NCBI Taxonomy" id="1123961"/>
    <lineage>
        <taxon>Bacteria</taxon>
        <taxon>Bacillati</taxon>
        <taxon>Bacillota</taxon>
        <taxon>Bacilli</taxon>
        <taxon>Bacillales</taxon>
        <taxon>Alicyclobacillaceae</taxon>
        <taxon>Alicyclobacillus</taxon>
    </lineage>
</organism>
<name>A0ABS0EZN2_9BACL</name>
<evidence type="ECO:0000313" key="2">
    <source>
        <dbReference type="Proteomes" id="UP000642910"/>
    </source>
</evidence>
<accession>A0ABS0EZN2</accession>
<dbReference type="RefSeq" id="WP_195866848.1">
    <property type="nucleotide sequence ID" value="NZ_JADPKZ010000019.1"/>
</dbReference>